<sequence length="72" mass="7916">MIDAVNQMGGVPMFGTNLPIWAVVLTEFICAYALELLMGSPGSFRLARRVSDPKKTHPVLFETTIICFLSSL</sequence>
<evidence type="ECO:0000313" key="2">
    <source>
        <dbReference type="EMBL" id="HJC23877.1"/>
    </source>
</evidence>
<accession>A0A9D2NGF4</accession>
<comment type="caution">
    <text evidence="2">The sequence shown here is derived from an EMBL/GenBank/DDBJ whole genome shotgun (WGS) entry which is preliminary data.</text>
</comment>
<dbReference type="AlphaFoldDB" id="A0A9D2NGF4"/>
<protein>
    <submittedName>
        <fullName evidence="2">Uncharacterized protein</fullName>
    </submittedName>
</protein>
<organism evidence="2 3">
    <name type="scientific">Candidatus Eisenbergiella merdavium</name>
    <dbReference type="NCBI Taxonomy" id="2838551"/>
    <lineage>
        <taxon>Bacteria</taxon>
        <taxon>Bacillati</taxon>
        <taxon>Bacillota</taxon>
        <taxon>Clostridia</taxon>
        <taxon>Lachnospirales</taxon>
        <taxon>Lachnospiraceae</taxon>
        <taxon>Eisenbergiella</taxon>
    </lineage>
</organism>
<name>A0A9D2NGF4_9FIRM</name>
<evidence type="ECO:0000256" key="1">
    <source>
        <dbReference type="SAM" id="Phobius"/>
    </source>
</evidence>
<dbReference type="EMBL" id="DWWS01000032">
    <property type="protein sequence ID" value="HJC23877.1"/>
    <property type="molecule type" value="Genomic_DNA"/>
</dbReference>
<keyword evidence="1" id="KW-0472">Membrane</keyword>
<feature type="transmembrane region" description="Helical" evidence="1">
    <location>
        <begin position="20"/>
        <end position="39"/>
    </location>
</feature>
<keyword evidence="1" id="KW-1133">Transmembrane helix</keyword>
<dbReference type="Proteomes" id="UP000823891">
    <property type="component" value="Unassembled WGS sequence"/>
</dbReference>
<evidence type="ECO:0000313" key="3">
    <source>
        <dbReference type="Proteomes" id="UP000823891"/>
    </source>
</evidence>
<keyword evidence="1" id="KW-0812">Transmembrane</keyword>
<gene>
    <name evidence="2" type="ORF">H9761_09250</name>
</gene>
<reference evidence="2" key="1">
    <citation type="journal article" date="2021" name="PeerJ">
        <title>Extensive microbial diversity within the chicken gut microbiome revealed by metagenomics and culture.</title>
        <authorList>
            <person name="Gilroy R."/>
            <person name="Ravi A."/>
            <person name="Getino M."/>
            <person name="Pursley I."/>
            <person name="Horton D.L."/>
            <person name="Alikhan N.F."/>
            <person name="Baker D."/>
            <person name="Gharbi K."/>
            <person name="Hall N."/>
            <person name="Watson M."/>
            <person name="Adriaenssens E.M."/>
            <person name="Foster-Nyarko E."/>
            <person name="Jarju S."/>
            <person name="Secka A."/>
            <person name="Antonio M."/>
            <person name="Oren A."/>
            <person name="Chaudhuri R.R."/>
            <person name="La Ragione R."/>
            <person name="Hildebrand F."/>
            <person name="Pallen M.J."/>
        </authorList>
    </citation>
    <scope>NUCLEOTIDE SEQUENCE</scope>
    <source>
        <strain evidence="2">USAMLcec2-132</strain>
    </source>
</reference>
<reference evidence="2" key="2">
    <citation type="submission" date="2021-04" db="EMBL/GenBank/DDBJ databases">
        <authorList>
            <person name="Gilroy R."/>
        </authorList>
    </citation>
    <scope>NUCLEOTIDE SEQUENCE</scope>
    <source>
        <strain evidence="2">USAMLcec2-132</strain>
    </source>
</reference>
<proteinExistence type="predicted"/>